<evidence type="ECO:0000256" key="1">
    <source>
        <dbReference type="SAM" id="MobiDB-lite"/>
    </source>
</evidence>
<organism evidence="2 3">
    <name type="scientific">Pseudarthrobacter phenanthrenivorans (strain DSM 18606 / JCM 16027 / LMG 23796 / Sphe3)</name>
    <name type="common">Arthrobacter phenanthrenivorans</name>
    <dbReference type="NCBI Taxonomy" id="930171"/>
    <lineage>
        <taxon>Bacteria</taxon>
        <taxon>Bacillati</taxon>
        <taxon>Actinomycetota</taxon>
        <taxon>Actinomycetes</taxon>
        <taxon>Micrococcales</taxon>
        <taxon>Micrococcaceae</taxon>
        <taxon>Pseudarthrobacter</taxon>
    </lineage>
</organism>
<dbReference type="OrthoDB" id="4954526at2"/>
<gene>
    <name evidence="2" type="ordered locus">Asphe3_03260</name>
</gene>
<dbReference type="KEGG" id="apn:Asphe3_03260"/>
<dbReference type="HOGENOM" id="CLU_195751_0_0_11"/>
<sequence length="80" mass="8385">MQFGTGGVFAEAAAAPAHMLDAMERPQLESTSADIEVLDGQTSVEELLADLGFEWRHTAHAGEGAPGAPENDAFSQPALF</sequence>
<reference evidence="2 3" key="1">
    <citation type="journal article" date="2011" name="Stand. Genomic Sci.">
        <title>Complete genome sequence of Arthrobacter phenanthrenivorans type strain (Sphe3).</title>
        <authorList>
            <person name="Kallimanis A."/>
            <person name="Labutti K.M."/>
            <person name="Lapidus A."/>
            <person name="Clum A."/>
            <person name="Lykidis A."/>
            <person name="Mavromatis K."/>
            <person name="Pagani I."/>
            <person name="Liolios K."/>
            <person name="Ivanova N."/>
            <person name="Goodwin L."/>
            <person name="Pitluck S."/>
            <person name="Chen A."/>
            <person name="Palaniappan K."/>
            <person name="Markowitz V."/>
            <person name="Bristow J."/>
            <person name="Velentzas A.D."/>
            <person name="Perisynakis A."/>
            <person name="Ouzounis C.C."/>
            <person name="Kyrpides N.C."/>
            <person name="Koukkou A.I."/>
            <person name="Drainas C."/>
        </authorList>
    </citation>
    <scope>NUCLEOTIDE SEQUENCE [LARGE SCALE GENOMIC DNA]</scope>
    <source>
        <strain evidence="3">DSM 18606 / JCM 16027 / LMG 23796 / Sphe3</strain>
    </source>
</reference>
<dbReference type="STRING" id="930171.Asphe3_03260"/>
<evidence type="ECO:0000313" key="2">
    <source>
        <dbReference type="EMBL" id="ADX71542.1"/>
    </source>
</evidence>
<dbReference type="RefSeq" id="WP_013599484.1">
    <property type="nucleotide sequence ID" value="NC_015145.1"/>
</dbReference>
<feature type="region of interest" description="Disordered" evidence="1">
    <location>
        <begin position="59"/>
        <end position="80"/>
    </location>
</feature>
<dbReference type="EMBL" id="CP002379">
    <property type="protein sequence ID" value="ADX71542.1"/>
    <property type="molecule type" value="Genomic_DNA"/>
</dbReference>
<accession>F0M7Y9</accession>
<proteinExistence type="predicted"/>
<evidence type="ECO:0000313" key="3">
    <source>
        <dbReference type="Proteomes" id="UP000008639"/>
    </source>
</evidence>
<feature type="compositionally biased region" description="Low complexity" evidence="1">
    <location>
        <begin position="61"/>
        <end position="70"/>
    </location>
</feature>
<protein>
    <submittedName>
        <fullName evidence="2">Uncharacterized protein</fullName>
    </submittedName>
</protein>
<dbReference type="AlphaFoldDB" id="F0M7Y9"/>
<name>F0M7Y9_PSEPM</name>
<dbReference type="Proteomes" id="UP000008639">
    <property type="component" value="Chromosome"/>
</dbReference>